<dbReference type="EMBL" id="JAEHOD010000055">
    <property type="protein sequence ID" value="KAG2434911.1"/>
    <property type="molecule type" value="Genomic_DNA"/>
</dbReference>
<feature type="compositionally biased region" description="Basic and acidic residues" evidence="1">
    <location>
        <begin position="416"/>
        <end position="430"/>
    </location>
</feature>
<sequence>MSFALGHSGSGSSSDSNNGKGSSKDHSSSANGTGQGMGSSSGGSASYGKGLEGQTPLPVIDPVVLDERGRPLQEYNQTSSSVSRSSGRSSRSDRSGGTARGAGEAVEGAAALDSPAARWTALLQLPPAVWGLSWLLTMGPVSVTYSCLAAAAAIAATAFSGLAPGPVAASAAGATAAAAGAAGSAGSAGASAAAAAAAVASVDWLDVALRTANGLAAGGAARAQVLQTLQEAGAGSLESWAVQTLLPALCGAASAARGVAVALQPVDPLLGALTQLGSVAAGLCVLLVMGLPLRPYLAPLLPALPRGRPSAATMAAVRAGGVACMVAVLTGLQAAEVTTPELGRSVRSAAAAAAAGAPLLAQAQACLYGVFAVAADVAVPAATAMVAARAAGALRRCGGGGCSSSPQGATGSVHGVEGESRGKKGEEAEAADSERLLLPGELVGVRWLGAGRLAMDVLLLAAVAGGSLSAHLSAVRLLGMLWLFQTARQVAP</sequence>
<evidence type="ECO:0000313" key="3">
    <source>
        <dbReference type="Proteomes" id="UP000613740"/>
    </source>
</evidence>
<feature type="compositionally biased region" description="Low complexity" evidence="1">
    <location>
        <begin position="78"/>
        <end position="106"/>
    </location>
</feature>
<dbReference type="OrthoDB" id="10627891at2759"/>
<dbReference type="Proteomes" id="UP000613740">
    <property type="component" value="Unassembled WGS sequence"/>
</dbReference>
<evidence type="ECO:0000256" key="1">
    <source>
        <dbReference type="SAM" id="MobiDB-lite"/>
    </source>
</evidence>
<proteinExistence type="predicted"/>
<feature type="compositionally biased region" description="Low complexity" evidence="1">
    <location>
        <begin position="10"/>
        <end position="21"/>
    </location>
</feature>
<organism evidence="2 3">
    <name type="scientific">Chlamydomonas schloesseri</name>
    <dbReference type="NCBI Taxonomy" id="2026947"/>
    <lineage>
        <taxon>Eukaryota</taxon>
        <taxon>Viridiplantae</taxon>
        <taxon>Chlorophyta</taxon>
        <taxon>core chlorophytes</taxon>
        <taxon>Chlorophyceae</taxon>
        <taxon>CS clade</taxon>
        <taxon>Chlamydomonadales</taxon>
        <taxon>Chlamydomonadaceae</taxon>
        <taxon>Chlamydomonas</taxon>
    </lineage>
</organism>
<feature type="region of interest" description="Disordered" evidence="1">
    <location>
        <begin position="1"/>
        <end position="106"/>
    </location>
</feature>
<name>A0A835T064_9CHLO</name>
<evidence type="ECO:0000313" key="2">
    <source>
        <dbReference type="EMBL" id="KAG2434911.1"/>
    </source>
</evidence>
<dbReference type="AlphaFoldDB" id="A0A835T064"/>
<feature type="region of interest" description="Disordered" evidence="1">
    <location>
        <begin position="401"/>
        <end position="430"/>
    </location>
</feature>
<reference evidence="2" key="1">
    <citation type="journal article" date="2020" name="bioRxiv">
        <title>Comparative genomics of Chlamydomonas.</title>
        <authorList>
            <person name="Craig R.J."/>
            <person name="Hasan A.R."/>
            <person name="Ness R.W."/>
            <person name="Keightley P.D."/>
        </authorList>
    </citation>
    <scope>NUCLEOTIDE SEQUENCE</scope>
    <source>
        <strain evidence="2">CCAP 11/173</strain>
    </source>
</reference>
<protein>
    <submittedName>
        <fullName evidence="2">Uncharacterized protein</fullName>
    </submittedName>
</protein>
<accession>A0A835T064</accession>
<gene>
    <name evidence="2" type="ORF">HYH02_012109</name>
</gene>
<comment type="caution">
    <text evidence="2">The sequence shown here is derived from an EMBL/GenBank/DDBJ whole genome shotgun (WGS) entry which is preliminary data.</text>
</comment>
<keyword evidence="3" id="KW-1185">Reference proteome</keyword>